<evidence type="ECO:0000256" key="1">
    <source>
        <dbReference type="ARBA" id="ARBA00006987"/>
    </source>
</evidence>
<sequence>MKFNILTTMAVQCLAALAIAAGTPAQAETWPGKPIRLVAPVAAGSATDLVARELASRLSKELGQPVVVDNRPGANTGIGIMAVARSPADGYTWLLVSSTLTSSPALTKVTFDPVTDFTPVSILGYATTIAVASPGLKVHNVSDLIALAKSNPGAINYAYPSVGALGHLHSAMLAHTARITLSGVPYKGSSPAMTDLLAGRIQFMFAPPGVVQPYVKAGKLVALGVVGAERLPLYPNVPTLKEQGIRGVDLEAWMGVLMPAGTPQSIVSRANAAIDHVLREPGASEAFDRAGIRTAPGGSSMAFARRIRDDLVEWPRLFALAKISRLD</sequence>
<dbReference type="Pfam" id="PF03401">
    <property type="entry name" value="TctC"/>
    <property type="match status" value="1"/>
</dbReference>
<dbReference type="Gene3D" id="3.40.190.10">
    <property type="entry name" value="Periplasmic binding protein-like II"/>
    <property type="match status" value="1"/>
</dbReference>
<dbReference type="PANTHER" id="PTHR42928">
    <property type="entry name" value="TRICARBOXYLATE-BINDING PROTEIN"/>
    <property type="match status" value="1"/>
</dbReference>
<dbReference type="InterPro" id="IPR005064">
    <property type="entry name" value="BUG"/>
</dbReference>
<evidence type="ECO:0000256" key="2">
    <source>
        <dbReference type="SAM" id="SignalP"/>
    </source>
</evidence>
<gene>
    <name evidence="3" type="ORF">DN412_31035</name>
</gene>
<comment type="caution">
    <text evidence="3">The sequence shown here is derived from an EMBL/GenBank/DDBJ whole genome shotgun (WGS) entry which is preliminary data.</text>
</comment>
<dbReference type="PANTHER" id="PTHR42928:SF5">
    <property type="entry name" value="BLR1237 PROTEIN"/>
    <property type="match status" value="1"/>
</dbReference>
<feature type="chain" id="PRO_5017009642" evidence="2">
    <location>
        <begin position="28"/>
        <end position="327"/>
    </location>
</feature>
<name>A0A370NLN0_9BURK</name>
<reference evidence="4" key="1">
    <citation type="submission" date="2018-06" db="EMBL/GenBank/DDBJ databases">
        <authorList>
            <person name="Feng T."/>
            <person name="Jeon C.O."/>
        </authorList>
    </citation>
    <scope>NUCLEOTIDE SEQUENCE [LARGE SCALE GENOMIC DNA]</scope>
    <source>
        <strain evidence="4">S23</strain>
    </source>
</reference>
<accession>A0A370NLN0</accession>
<proteinExistence type="inferred from homology"/>
<dbReference type="PIRSF" id="PIRSF017082">
    <property type="entry name" value="YflP"/>
    <property type="match status" value="1"/>
</dbReference>
<dbReference type="Gene3D" id="3.40.190.150">
    <property type="entry name" value="Bordetella uptake gene, domain 1"/>
    <property type="match status" value="1"/>
</dbReference>
<evidence type="ECO:0000313" key="4">
    <source>
        <dbReference type="Proteomes" id="UP000255165"/>
    </source>
</evidence>
<dbReference type="AlphaFoldDB" id="A0A370NLN0"/>
<keyword evidence="2" id="KW-0732">Signal</keyword>
<feature type="signal peptide" evidence="2">
    <location>
        <begin position="1"/>
        <end position="27"/>
    </location>
</feature>
<organism evidence="3 4">
    <name type="scientific">Cupriavidus lacunae</name>
    <dbReference type="NCBI Taxonomy" id="2666307"/>
    <lineage>
        <taxon>Bacteria</taxon>
        <taxon>Pseudomonadati</taxon>
        <taxon>Pseudomonadota</taxon>
        <taxon>Betaproteobacteria</taxon>
        <taxon>Burkholderiales</taxon>
        <taxon>Burkholderiaceae</taxon>
        <taxon>Cupriavidus</taxon>
    </lineage>
</organism>
<dbReference type="Proteomes" id="UP000255165">
    <property type="component" value="Unassembled WGS sequence"/>
</dbReference>
<keyword evidence="4" id="KW-1185">Reference proteome</keyword>
<dbReference type="SUPFAM" id="SSF53850">
    <property type="entry name" value="Periplasmic binding protein-like II"/>
    <property type="match status" value="1"/>
</dbReference>
<comment type="similarity">
    <text evidence="1">Belongs to the UPF0065 (bug) family.</text>
</comment>
<dbReference type="CDD" id="cd07012">
    <property type="entry name" value="PBP2_Bug_TTT"/>
    <property type="match status" value="1"/>
</dbReference>
<evidence type="ECO:0000313" key="3">
    <source>
        <dbReference type="EMBL" id="RDK06510.1"/>
    </source>
</evidence>
<protein>
    <submittedName>
        <fullName evidence="3">Tripartite tricarboxylate transporter substrate binding protein</fullName>
    </submittedName>
</protein>
<dbReference type="InterPro" id="IPR042100">
    <property type="entry name" value="Bug_dom1"/>
</dbReference>
<dbReference type="EMBL" id="QKWJ01000061">
    <property type="protein sequence ID" value="RDK06510.1"/>
    <property type="molecule type" value="Genomic_DNA"/>
</dbReference>